<evidence type="ECO:0000256" key="1">
    <source>
        <dbReference type="SAM" id="MobiDB-lite"/>
    </source>
</evidence>
<evidence type="ECO:0000313" key="2">
    <source>
        <dbReference type="EMBL" id="ABJ07478.1"/>
    </source>
</evidence>
<sequence>MTNTKDDAPPTPNSGTAPTHKLGDLPWNLTTNLKALTHGDLCKAILGRGYFPKELPPPFQTHSLADCHATLESDWQNVLLKQSKRERNNHPRPSHPILFDMARKGHARRTLAIPNPINQTRLVEEISKHWTQLTDIISKSSLSLTKCEVSNSGRAIPLPPLSVLAEKRIVLYAARGAILQTDILSFYHSVYSHAIPWAIHGKAFAKSNRTDPSLLGNRLDALVRSCQDGQTIGLPVGPDTSRIISEVLLCAVEARIPSKVGSRITGGYRYIDDFFLCFDSLAEAEVGLAALRESCLHFDLRLNPTKTHTIHALDFNEETWATEIASMRIGMRGKDQRQSLMRFFSNTIRLSKTLPDESIANFAVRKTAKILIERENWDIYESFILRVARENSNCIDSVVKILCTYAAIGYHLSDSVGSFIERTIADHAPYNHHYEVAWALWLALSLKIRLSANSTTHILRMENDICGLLTLHLRAKRLLSGKRQSFSWIDTVGSQDLYSDHWLLVYESTLHKKWTLDGAVEAVKGDEFFNTMTALNISFYEPKTYNRPINLPGIRSKLRDALNERKRAILPGAIHALREDLSSGDEFYEELGGDYGDFDPDFRLWQSFPDDDEDINL</sequence>
<name>Q07KQ6_RHOP5</name>
<evidence type="ECO:0008006" key="3">
    <source>
        <dbReference type="Google" id="ProtNLM"/>
    </source>
</evidence>
<dbReference type="KEGG" id="rpe:RPE_3548"/>
<dbReference type="EMBL" id="CP000463">
    <property type="protein sequence ID" value="ABJ07478.1"/>
    <property type="molecule type" value="Genomic_DNA"/>
</dbReference>
<gene>
    <name evidence="2" type="ordered locus">RPE_3548</name>
</gene>
<dbReference type="STRING" id="316055.RPE_3548"/>
<organism evidence="2">
    <name type="scientific">Rhodopseudomonas palustris (strain BisA53)</name>
    <dbReference type="NCBI Taxonomy" id="316055"/>
    <lineage>
        <taxon>Bacteria</taxon>
        <taxon>Pseudomonadati</taxon>
        <taxon>Pseudomonadota</taxon>
        <taxon>Alphaproteobacteria</taxon>
        <taxon>Hyphomicrobiales</taxon>
        <taxon>Nitrobacteraceae</taxon>
        <taxon>Rhodopseudomonas</taxon>
    </lineage>
</organism>
<dbReference type="OrthoDB" id="9780724at2"/>
<dbReference type="eggNOG" id="COG3344">
    <property type="taxonomic scope" value="Bacteria"/>
</dbReference>
<dbReference type="AlphaFoldDB" id="Q07KQ6"/>
<protein>
    <recommendedName>
        <fullName evidence="3">Reverse transcriptase domain-containing protein</fullName>
    </recommendedName>
</protein>
<dbReference type="CDD" id="cd01646">
    <property type="entry name" value="RT_Bac_retron_I"/>
    <property type="match status" value="1"/>
</dbReference>
<reference evidence="2" key="1">
    <citation type="submission" date="2006-09" db="EMBL/GenBank/DDBJ databases">
        <title>Complete sequence of Rhodopseudomonas palustris BisA53.</title>
        <authorList>
            <consortium name="US DOE Joint Genome Institute"/>
            <person name="Copeland A."/>
            <person name="Lucas S."/>
            <person name="Lapidus A."/>
            <person name="Barry K."/>
            <person name="Detter J.C."/>
            <person name="Glavina del Rio T."/>
            <person name="Hammon N."/>
            <person name="Israni S."/>
            <person name="Dalin E."/>
            <person name="Tice H."/>
            <person name="Pitluck S."/>
            <person name="Chain P."/>
            <person name="Malfatti S."/>
            <person name="Shin M."/>
            <person name="Vergez L."/>
            <person name="Schmutz J."/>
            <person name="Larimer F."/>
            <person name="Land M."/>
            <person name="Hauser L."/>
            <person name="Pelletier D.A."/>
            <person name="Kyrpides N."/>
            <person name="Kim E."/>
            <person name="Harwood C.S."/>
            <person name="Oda Y."/>
            <person name="Richardson P."/>
        </authorList>
    </citation>
    <scope>NUCLEOTIDE SEQUENCE [LARGE SCALE GENOMIC DNA]</scope>
    <source>
        <strain evidence="2">BisA53</strain>
    </source>
</reference>
<accession>Q07KQ6</accession>
<feature type="region of interest" description="Disordered" evidence="1">
    <location>
        <begin position="1"/>
        <end position="24"/>
    </location>
</feature>
<proteinExistence type="predicted"/>
<dbReference type="HOGENOM" id="CLU_030410_0_0_5"/>